<dbReference type="GO" id="GO:0016787">
    <property type="term" value="F:hydrolase activity"/>
    <property type="evidence" value="ECO:0007669"/>
    <property type="project" value="UniProtKB-KW"/>
</dbReference>
<evidence type="ECO:0000256" key="1">
    <source>
        <dbReference type="ARBA" id="ARBA00022801"/>
    </source>
</evidence>
<dbReference type="SFLD" id="SFLDG01129">
    <property type="entry name" value="C1.5:_HAD__Beta-PGM__Phosphata"/>
    <property type="match status" value="1"/>
</dbReference>
<sequence>MIEALTFDLDDTFWDNRPVMARVEQRHYEWLDARIGHAGDFPLEEYQRRRAELARRYPLRRGDFTWLRRESLYTMLLDFGLGAERARHWTDSTIEEMLRLRHEVEIYHEVPGLLEALREQGLGLAAITNGNADIHRLGLAEHFDIIIPAGEWLAPKPDARCFLAALAYLGVGAPHRAMHVGDSWREDVLPAHHLGMPVAWIDARNERHDCPPHVHRLDHVRELPALLARLDRQ</sequence>
<dbReference type="OrthoDB" id="367448at2"/>
<dbReference type="NCBIfam" id="TIGR01549">
    <property type="entry name" value="HAD-SF-IA-v1"/>
    <property type="match status" value="1"/>
</dbReference>
<dbReference type="Pfam" id="PF00702">
    <property type="entry name" value="Hydrolase"/>
    <property type="match status" value="1"/>
</dbReference>
<dbReference type="SFLD" id="SFLDS00003">
    <property type="entry name" value="Haloacid_Dehalogenase"/>
    <property type="match status" value="1"/>
</dbReference>
<dbReference type="NCBIfam" id="TIGR01509">
    <property type="entry name" value="HAD-SF-IA-v3"/>
    <property type="match status" value="1"/>
</dbReference>
<dbReference type="PANTHER" id="PTHR43316:SF3">
    <property type="entry name" value="HALOACID DEHALOGENASE, TYPE II (AFU_ORTHOLOGUE AFUA_2G07750)-RELATED"/>
    <property type="match status" value="1"/>
</dbReference>
<dbReference type="SUPFAM" id="SSF56784">
    <property type="entry name" value="HAD-like"/>
    <property type="match status" value="1"/>
</dbReference>
<evidence type="ECO:0000313" key="3">
    <source>
        <dbReference type="Proteomes" id="UP000281975"/>
    </source>
</evidence>
<dbReference type="PRINTS" id="PR00413">
    <property type="entry name" value="HADHALOGNASE"/>
</dbReference>
<dbReference type="EMBL" id="RBIN01000001">
    <property type="protein sequence ID" value="RKR07454.1"/>
    <property type="molecule type" value="Genomic_DNA"/>
</dbReference>
<accession>A0A420X103</accession>
<keyword evidence="1 2" id="KW-0378">Hydrolase</keyword>
<gene>
    <name evidence="2" type="ORF">C7446_0266</name>
</gene>
<dbReference type="AlphaFoldDB" id="A0A420X103"/>
<protein>
    <submittedName>
        <fullName evidence="2">Putative hydrolase of the HAD superfamily</fullName>
    </submittedName>
</protein>
<name>A0A420X103_9GAMM</name>
<dbReference type="InterPro" id="IPR006439">
    <property type="entry name" value="HAD-SF_hydro_IA"/>
</dbReference>
<organism evidence="2 3">
    <name type="scientific">Kushneria sinocarnis</name>
    <dbReference type="NCBI Taxonomy" id="595502"/>
    <lineage>
        <taxon>Bacteria</taxon>
        <taxon>Pseudomonadati</taxon>
        <taxon>Pseudomonadota</taxon>
        <taxon>Gammaproteobacteria</taxon>
        <taxon>Oceanospirillales</taxon>
        <taxon>Halomonadaceae</taxon>
        <taxon>Kushneria</taxon>
    </lineage>
</organism>
<dbReference type="Gene3D" id="3.40.50.1000">
    <property type="entry name" value="HAD superfamily/HAD-like"/>
    <property type="match status" value="1"/>
</dbReference>
<evidence type="ECO:0000313" key="2">
    <source>
        <dbReference type="EMBL" id="RKR07454.1"/>
    </source>
</evidence>
<dbReference type="InterPro" id="IPR051540">
    <property type="entry name" value="S-2-haloacid_dehalogenase"/>
</dbReference>
<dbReference type="Proteomes" id="UP000281975">
    <property type="component" value="Unassembled WGS sequence"/>
</dbReference>
<dbReference type="Gene3D" id="1.20.120.1600">
    <property type="match status" value="1"/>
</dbReference>
<reference evidence="2 3" key="1">
    <citation type="submission" date="2018-10" db="EMBL/GenBank/DDBJ databases">
        <title>Genomic Encyclopedia of Type Strains, Phase IV (KMG-IV): sequencing the most valuable type-strain genomes for metagenomic binning, comparative biology and taxonomic classification.</title>
        <authorList>
            <person name="Goeker M."/>
        </authorList>
    </citation>
    <scope>NUCLEOTIDE SEQUENCE [LARGE SCALE GENOMIC DNA]</scope>
    <source>
        <strain evidence="2 3">DSM 23229</strain>
    </source>
</reference>
<proteinExistence type="predicted"/>
<dbReference type="InterPro" id="IPR036412">
    <property type="entry name" value="HAD-like_sf"/>
</dbReference>
<keyword evidence="3" id="KW-1185">Reference proteome</keyword>
<dbReference type="InterPro" id="IPR023214">
    <property type="entry name" value="HAD_sf"/>
</dbReference>
<dbReference type="PANTHER" id="PTHR43316">
    <property type="entry name" value="HYDROLASE, HALOACID DELAHOGENASE-RELATED"/>
    <property type="match status" value="1"/>
</dbReference>
<comment type="caution">
    <text evidence="2">The sequence shown here is derived from an EMBL/GenBank/DDBJ whole genome shotgun (WGS) entry which is preliminary data.</text>
</comment>
<dbReference type="RefSeq" id="WP_121170541.1">
    <property type="nucleotide sequence ID" value="NZ_RBIN01000001.1"/>
</dbReference>